<dbReference type="OrthoDB" id="69641at2759"/>
<feature type="region of interest" description="Disordered" evidence="7">
    <location>
        <begin position="178"/>
        <end position="237"/>
    </location>
</feature>
<dbReference type="GO" id="GO:0006446">
    <property type="term" value="P:regulation of translational initiation"/>
    <property type="evidence" value="ECO:0007669"/>
    <property type="project" value="TreeGrafter"/>
</dbReference>
<evidence type="ECO:0000256" key="5">
    <source>
        <dbReference type="ARBA" id="ARBA00022845"/>
    </source>
</evidence>
<dbReference type="PANTHER" id="PTHR16301:SF25">
    <property type="entry name" value="PROTEIN IMPACT"/>
    <property type="match status" value="1"/>
</dbReference>
<protein>
    <submittedName>
        <fullName evidence="9">Ribosomal protein S5 domain 2-like protein</fullName>
    </submittedName>
</protein>
<dbReference type="SUPFAM" id="SSF54211">
    <property type="entry name" value="Ribosomal protein S5 domain 2-like"/>
    <property type="match status" value="1"/>
</dbReference>
<proteinExistence type="inferred from homology"/>
<dbReference type="Gene3D" id="3.10.110.10">
    <property type="entry name" value="Ubiquitin Conjugating Enzyme"/>
    <property type="match status" value="1"/>
</dbReference>
<dbReference type="PROSITE" id="PS50908">
    <property type="entry name" value="RWD"/>
    <property type="match status" value="1"/>
</dbReference>
<dbReference type="InterPro" id="IPR006575">
    <property type="entry name" value="RWD_dom"/>
</dbReference>
<dbReference type="Pfam" id="PF01205">
    <property type="entry name" value="Impact_N"/>
    <property type="match status" value="1"/>
</dbReference>
<name>A0A316UKS6_9BASI</name>
<dbReference type="InterPro" id="IPR023582">
    <property type="entry name" value="Impact"/>
</dbReference>
<comment type="similarity">
    <text evidence="2">Belongs to the IMPACT family.</text>
</comment>
<sequence length="376" mass="41480">MARDAPRPSISELIEQITTSADDSSFAFPSDSSREAARTLADELLALDSIYADDRLSVVSIDPAGSSSSSSQWTSNCKLRLELQLPLDSPSPSPSSLRLSISLPPSYPASTSPPQLQLLDRFLGPYEVDTKLFSEVLRIFRSSHDEPWGEEGDASRAVLFEGCEEVKGKVEAWLKEMGKRDKERRANDERGAAGDEAQRRRQDNSEEAARASSSSSSIQPSQPAPVPPEALSARSKRWTTTDAVVERKSTFVGHAVPLHSPLEVPYLLESLMEKYPRMDKATHPLMRAWVCTEQREGKKVTHRDNDDDGESAAGGRLAHLLDTLRCENVLVVVTRWYGGIHLGADRFKVRHSEKVHCHLAPHAPLSTFPSRSSSIA</sequence>
<evidence type="ECO:0000313" key="10">
    <source>
        <dbReference type="Proteomes" id="UP000245884"/>
    </source>
</evidence>
<accession>A0A316UKS6</accession>
<evidence type="ECO:0000256" key="1">
    <source>
        <dbReference type="ARBA" id="ARBA00004496"/>
    </source>
</evidence>
<feature type="domain" description="RWD" evidence="8">
    <location>
        <begin position="42"/>
        <end position="173"/>
    </location>
</feature>
<evidence type="ECO:0000256" key="3">
    <source>
        <dbReference type="ARBA" id="ARBA00022490"/>
    </source>
</evidence>
<dbReference type="SUPFAM" id="SSF54495">
    <property type="entry name" value="UBC-like"/>
    <property type="match status" value="1"/>
</dbReference>
<keyword evidence="9" id="KW-0689">Ribosomal protein</keyword>
<gene>
    <name evidence="9" type="ORF">BDZ90DRAFT_281248</name>
</gene>
<dbReference type="Pfam" id="PF05773">
    <property type="entry name" value="RWD"/>
    <property type="match status" value="1"/>
</dbReference>
<dbReference type="GO" id="GO:0005840">
    <property type="term" value="C:ribosome"/>
    <property type="evidence" value="ECO:0007669"/>
    <property type="project" value="UniProtKB-KW"/>
</dbReference>
<keyword evidence="10" id="KW-1185">Reference proteome</keyword>
<feature type="compositionally biased region" description="Low complexity" evidence="7">
    <location>
        <begin position="210"/>
        <end position="221"/>
    </location>
</feature>
<dbReference type="InterPro" id="IPR001498">
    <property type="entry name" value="Impact_N"/>
</dbReference>
<dbReference type="InterPro" id="IPR016135">
    <property type="entry name" value="UBQ-conjugating_enzyme/RWD"/>
</dbReference>
<keyword evidence="5" id="KW-0810">Translation regulation</keyword>
<dbReference type="Gene3D" id="3.30.230.30">
    <property type="entry name" value="Impact, N-terminal domain"/>
    <property type="match status" value="1"/>
</dbReference>
<organism evidence="9 10">
    <name type="scientific">Jaminaea rosea</name>
    <dbReference type="NCBI Taxonomy" id="1569628"/>
    <lineage>
        <taxon>Eukaryota</taxon>
        <taxon>Fungi</taxon>
        <taxon>Dikarya</taxon>
        <taxon>Basidiomycota</taxon>
        <taxon>Ustilaginomycotina</taxon>
        <taxon>Exobasidiomycetes</taxon>
        <taxon>Microstromatales</taxon>
        <taxon>Microstromatales incertae sedis</taxon>
        <taxon>Jaminaea</taxon>
    </lineage>
</organism>
<evidence type="ECO:0000256" key="4">
    <source>
        <dbReference type="ARBA" id="ARBA00022491"/>
    </source>
</evidence>
<dbReference type="Proteomes" id="UP000245884">
    <property type="component" value="Unassembled WGS sequence"/>
</dbReference>
<keyword evidence="9" id="KW-0687">Ribonucleoprotein</keyword>
<dbReference type="GO" id="GO:0005737">
    <property type="term" value="C:cytoplasm"/>
    <property type="evidence" value="ECO:0007669"/>
    <property type="project" value="UniProtKB-SubCell"/>
</dbReference>
<evidence type="ECO:0000313" key="9">
    <source>
        <dbReference type="EMBL" id="PWN25857.1"/>
    </source>
</evidence>
<feature type="compositionally biased region" description="Basic and acidic residues" evidence="7">
    <location>
        <begin position="178"/>
        <end position="209"/>
    </location>
</feature>
<evidence type="ECO:0000256" key="2">
    <source>
        <dbReference type="ARBA" id="ARBA00007665"/>
    </source>
</evidence>
<dbReference type="InterPro" id="IPR036956">
    <property type="entry name" value="Impact_N_sf"/>
</dbReference>
<dbReference type="GeneID" id="37031168"/>
<evidence type="ECO:0000259" key="8">
    <source>
        <dbReference type="PROSITE" id="PS50908"/>
    </source>
</evidence>
<keyword evidence="3" id="KW-0963">Cytoplasm</keyword>
<dbReference type="STRING" id="1569628.A0A316UKS6"/>
<dbReference type="InterPro" id="IPR020568">
    <property type="entry name" value="Ribosomal_Su5_D2-typ_SF"/>
</dbReference>
<dbReference type="AlphaFoldDB" id="A0A316UKS6"/>
<keyword evidence="4" id="KW-0678">Repressor</keyword>
<evidence type="ECO:0000256" key="7">
    <source>
        <dbReference type="SAM" id="MobiDB-lite"/>
    </source>
</evidence>
<reference evidence="9 10" key="1">
    <citation type="journal article" date="2018" name="Mol. Biol. Evol.">
        <title>Broad Genomic Sampling Reveals a Smut Pathogenic Ancestry of the Fungal Clade Ustilaginomycotina.</title>
        <authorList>
            <person name="Kijpornyongpan T."/>
            <person name="Mondo S.J."/>
            <person name="Barry K."/>
            <person name="Sandor L."/>
            <person name="Lee J."/>
            <person name="Lipzen A."/>
            <person name="Pangilinan J."/>
            <person name="LaButti K."/>
            <person name="Hainaut M."/>
            <person name="Henrissat B."/>
            <person name="Grigoriev I.V."/>
            <person name="Spatafora J.W."/>
            <person name="Aime M.C."/>
        </authorList>
    </citation>
    <scope>NUCLEOTIDE SEQUENCE [LARGE SCALE GENOMIC DNA]</scope>
    <source>
        <strain evidence="9 10">MCA 5214</strain>
    </source>
</reference>
<dbReference type="GO" id="GO:0140469">
    <property type="term" value="P:GCN2-mediated signaling"/>
    <property type="evidence" value="ECO:0007669"/>
    <property type="project" value="TreeGrafter"/>
</dbReference>
<dbReference type="PANTHER" id="PTHR16301">
    <property type="entry name" value="IMPACT-RELATED"/>
    <property type="match status" value="1"/>
</dbReference>
<comment type="subcellular location">
    <subcellularLocation>
        <location evidence="1">Cytoplasm</location>
    </subcellularLocation>
</comment>
<keyword evidence="6" id="KW-0346">Stress response</keyword>
<dbReference type="EMBL" id="KZ819674">
    <property type="protein sequence ID" value="PWN25857.1"/>
    <property type="molecule type" value="Genomic_DNA"/>
</dbReference>
<evidence type="ECO:0000256" key="6">
    <source>
        <dbReference type="ARBA" id="ARBA00023016"/>
    </source>
</evidence>
<dbReference type="RefSeq" id="XP_025360469.1">
    <property type="nucleotide sequence ID" value="XM_025509345.1"/>
</dbReference>